<name>A0A0F9NNX2_9ZZZZ</name>
<sequence>MKNHFTIKRHKSIIAAVVTVFLTFTFTGTGCSFSAKKERPIKIHKWPSKLQEDKRVYYLGDLKTSINSVRIATDKSGLKMPDVMDMSGTRQTQPTKIWIAVNLTLENTSKNKSVDLWDLEDSLPRKITDSENNEFVTSGGEPDNLSAEKAEKINEPYLWHIIRARWSDLDGNEADEYDFEDHKIAAYLYPGEKISGNYWFGVYKKSNSLELSQNLEFRAKTWPLK</sequence>
<dbReference type="EMBL" id="LAZR01003319">
    <property type="protein sequence ID" value="KKN19609.1"/>
    <property type="molecule type" value="Genomic_DNA"/>
</dbReference>
<dbReference type="AlphaFoldDB" id="A0A0F9NNX2"/>
<proteinExistence type="predicted"/>
<reference evidence="1" key="1">
    <citation type="journal article" date="2015" name="Nature">
        <title>Complex archaea that bridge the gap between prokaryotes and eukaryotes.</title>
        <authorList>
            <person name="Spang A."/>
            <person name="Saw J.H."/>
            <person name="Jorgensen S.L."/>
            <person name="Zaremba-Niedzwiedzka K."/>
            <person name="Martijn J."/>
            <person name="Lind A.E."/>
            <person name="van Eijk R."/>
            <person name="Schleper C."/>
            <person name="Guy L."/>
            <person name="Ettema T.J."/>
        </authorList>
    </citation>
    <scope>NUCLEOTIDE SEQUENCE</scope>
</reference>
<organism evidence="1">
    <name type="scientific">marine sediment metagenome</name>
    <dbReference type="NCBI Taxonomy" id="412755"/>
    <lineage>
        <taxon>unclassified sequences</taxon>
        <taxon>metagenomes</taxon>
        <taxon>ecological metagenomes</taxon>
    </lineage>
</organism>
<comment type="caution">
    <text evidence="1">The sequence shown here is derived from an EMBL/GenBank/DDBJ whole genome shotgun (WGS) entry which is preliminary data.</text>
</comment>
<gene>
    <name evidence="1" type="ORF">LCGC14_0944030</name>
</gene>
<dbReference type="PROSITE" id="PS51257">
    <property type="entry name" value="PROKAR_LIPOPROTEIN"/>
    <property type="match status" value="1"/>
</dbReference>
<accession>A0A0F9NNX2</accession>
<evidence type="ECO:0000313" key="1">
    <source>
        <dbReference type="EMBL" id="KKN19609.1"/>
    </source>
</evidence>
<protein>
    <submittedName>
        <fullName evidence="1">Uncharacterized protein</fullName>
    </submittedName>
</protein>